<evidence type="ECO:0000313" key="2">
    <source>
        <dbReference type="Proteomes" id="UP000324222"/>
    </source>
</evidence>
<dbReference type="AlphaFoldDB" id="A0A5B7HXM4"/>
<sequence>MAWLQTMVEASDGEPDEGGHMKLTGREHLQTTLTSGPGYPASPWASLQYDDCSAEFGNVFRLVGRPVEPRCVCVWADRWGRRMGAQFGVIRLTLTIPPPYTRPGAPRFCSAHTFAMPFK</sequence>
<organism evidence="1 2">
    <name type="scientific">Portunus trituberculatus</name>
    <name type="common">Swimming crab</name>
    <name type="synonym">Neptunus trituberculatus</name>
    <dbReference type="NCBI Taxonomy" id="210409"/>
    <lineage>
        <taxon>Eukaryota</taxon>
        <taxon>Metazoa</taxon>
        <taxon>Ecdysozoa</taxon>
        <taxon>Arthropoda</taxon>
        <taxon>Crustacea</taxon>
        <taxon>Multicrustacea</taxon>
        <taxon>Malacostraca</taxon>
        <taxon>Eumalacostraca</taxon>
        <taxon>Eucarida</taxon>
        <taxon>Decapoda</taxon>
        <taxon>Pleocyemata</taxon>
        <taxon>Brachyura</taxon>
        <taxon>Eubrachyura</taxon>
        <taxon>Portunoidea</taxon>
        <taxon>Portunidae</taxon>
        <taxon>Portuninae</taxon>
        <taxon>Portunus</taxon>
    </lineage>
</organism>
<accession>A0A5B7HXM4</accession>
<keyword evidence="2" id="KW-1185">Reference proteome</keyword>
<name>A0A5B7HXM4_PORTR</name>
<comment type="caution">
    <text evidence="1">The sequence shown here is derived from an EMBL/GenBank/DDBJ whole genome shotgun (WGS) entry which is preliminary data.</text>
</comment>
<gene>
    <name evidence="1" type="ORF">E2C01_069077</name>
</gene>
<reference evidence="1 2" key="1">
    <citation type="submission" date="2019-05" db="EMBL/GenBank/DDBJ databases">
        <title>Another draft genome of Portunus trituberculatus and its Hox gene families provides insights of decapod evolution.</title>
        <authorList>
            <person name="Jeong J.-H."/>
            <person name="Song I."/>
            <person name="Kim S."/>
            <person name="Choi T."/>
            <person name="Kim D."/>
            <person name="Ryu S."/>
            <person name="Kim W."/>
        </authorList>
    </citation>
    <scope>NUCLEOTIDE SEQUENCE [LARGE SCALE GENOMIC DNA]</scope>
    <source>
        <tissue evidence="1">Muscle</tissue>
    </source>
</reference>
<dbReference type="EMBL" id="VSRR010039517">
    <property type="protein sequence ID" value="MPC74703.1"/>
    <property type="molecule type" value="Genomic_DNA"/>
</dbReference>
<protein>
    <submittedName>
        <fullName evidence="1">Uncharacterized protein</fullName>
    </submittedName>
</protein>
<evidence type="ECO:0000313" key="1">
    <source>
        <dbReference type="EMBL" id="MPC74703.1"/>
    </source>
</evidence>
<proteinExistence type="predicted"/>
<dbReference type="Proteomes" id="UP000324222">
    <property type="component" value="Unassembled WGS sequence"/>
</dbReference>